<name>A0A0H2RGH3_9AGAM</name>
<protein>
    <recommendedName>
        <fullName evidence="4">Hydrophobin</fullName>
    </recommendedName>
</protein>
<gene>
    <name evidence="2" type="ORF">SCHPADRAFT_906409</name>
</gene>
<evidence type="ECO:0008006" key="4">
    <source>
        <dbReference type="Google" id="ProtNLM"/>
    </source>
</evidence>
<evidence type="ECO:0000313" key="3">
    <source>
        <dbReference type="Proteomes" id="UP000053477"/>
    </source>
</evidence>
<organism evidence="2 3">
    <name type="scientific">Schizopora paradoxa</name>
    <dbReference type="NCBI Taxonomy" id="27342"/>
    <lineage>
        <taxon>Eukaryota</taxon>
        <taxon>Fungi</taxon>
        <taxon>Dikarya</taxon>
        <taxon>Basidiomycota</taxon>
        <taxon>Agaricomycotina</taxon>
        <taxon>Agaricomycetes</taxon>
        <taxon>Hymenochaetales</taxon>
        <taxon>Schizoporaceae</taxon>
        <taxon>Schizopora</taxon>
    </lineage>
</organism>
<dbReference type="EMBL" id="KQ086012">
    <property type="protein sequence ID" value="KLO10945.1"/>
    <property type="molecule type" value="Genomic_DNA"/>
</dbReference>
<feature type="signal peptide" evidence="1">
    <location>
        <begin position="1"/>
        <end position="34"/>
    </location>
</feature>
<reference evidence="2 3" key="1">
    <citation type="submission" date="2015-04" db="EMBL/GenBank/DDBJ databases">
        <title>Complete genome sequence of Schizopora paradoxa KUC8140, a cosmopolitan wood degrader in East Asia.</title>
        <authorList>
            <consortium name="DOE Joint Genome Institute"/>
            <person name="Min B."/>
            <person name="Park H."/>
            <person name="Jang Y."/>
            <person name="Kim J.-J."/>
            <person name="Kim K.H."/>
            <person name="Pangilinan J."/>
            <person name="Lipzen A."/>
            <person name="Riley R."/>
            <person name="Grigoriev I.V."/>
            <person name="Spatafora J.W."/>
            <person name="Choi I.-G."/>
        </authorList>
    </citation>
    <scope>NUCLEOTIDE SEQUENCE [LARGE SCALE GENOMIC DNA]</scope>
    <source>
        <strain evidence="2 3">KUC8140</strain>
    </source>
</reference>
<keyword evidence="3" id="KW-1185">Reference proteome</keyword>
<keyword evidence="1" id="KW-0732">Signal</keyword>
<dbReference type="InParanoid" id="A0A0H2RGH3"/>
<dbReference type="AlphaFoldDB" id="A0A0H2RGH3"/>
<feature type="chain" id="PRO_5005201730" description="Hydrophobin" evidence="1">
    <location>
        <begin position="35"/>
        <end position="71"/>
    </location>
</feature>
<accession>A0A0H2RGH3</accession>
<evidence type="ECO:0000256" key="1">
    <source>
        <dbReference type="SAM" id="SignalP"/>
    </source>
</evidence>
<proteinExistence type="predicted"/>
<dbReference type="Proteomes" id="UP000053477">
    <property type="component" value="Unassembled WGS sequence"/>
</dbReference>
<evidence type="ECO:0000313" key="2">
    <source>
        <dbReference type="EMBL" id="KLO10945.1"/>
    </source>
</evidence>
<sequence>MARASISPPSLESNVLFKASRALILSVLLPGAVAECVLNEHGLEECNDGLSTAARVGIAIAGGGVELNVSF</sequence>